<organism evidence="1 2">
    <name type="scientific">Romanomermis culicivorax</name>
    <name type="common">Nematode worm</name>
    <dbReference type="NCBI Taxonomy" id="13658"/>
    <lineage>
        <taxon>Eukaryota</taxon>
        <taxon>Metazoa</taxon>
        <taxon>Ecdysozoa</taxon>
        <taxon>Nematoda</taxon>
        <taxon>Enoplea</taxon>
        <taxon>Dorylaimia</taxon>
        <taxon>Mermithida</taxon>
        <taxon>Mermithoidea</taxon>
        <taxon>Mermithidae</taxon>
        <taxon>Romanomermis</taxon>
    </lineage>
</organism>
<protein>
    <submittedName>
        <fullName evidence="2">Uncharacterized protein</fullName>
    </submittedName>
</protein>
<evidence type="ECO:0000313" key="2">
    <source>
        <dbReference type="WBParaSite" id="nRc.2.0.1.t01212-RA"/>
    </source>
</evidence>
<proteinExistence type="predicted"/>
<evidence type="ECO:0000313" key="1">
    <source>
        <dbReference type="Proteomes" id="UP000887565"/>
    </source>
</evidence>
<accession>A0A915HGR8</accession>
<keyword evidence="1" id="KW-1185">Reference proteome</keyword>
<reference evidence="2" key="1">
    <citation type="submission" date="2022-11" db="UniProtKB">
        <authorList>
            <consortium name="WormBaseParasite"/>
        </authorList>
    </citation>
    <scope>IDENTIFICATION</scope>
</reference>
<sequence>MKKISVQNGGRVNGDVGDVGLMKRSEGGYNNCCSYRSGHPDTVAVALGLMSISVWFTGVVNSSETGAKDKISSSLKKLFIKVAKTVRSAGAGRLVGDDVITVVANFAIFKSKFSVSNNLSSKGSGAVVDIS</sequence>
<dbReference type="WBParaSite" id="nRc.2.0.1.t01212-RA">
    <property type="protein sequence ID" value="nRc.2.0.1.t01212-RA"/>
    <property type="gene ID" value="nRc.2.0.1.g01212"/>
</dbReference>
<name>A0A915HGR8_ROMCU</name>
<dbReference type="AlphaFoldDB" id="A0A915HGR8"/>
<dbReference type="Proteomes" id="UP000887565">
    <property type="component" value="Unplaced"/>
</dbReference>